<evidence type="ECO:0000256" key="4">
    <source>
        <dbReference type="ARBA" id="ARBA00022801"/>
    </source>
</evidence>
<comment type="cofactor">
    <cofactor evidence="1">
        <name>Mn(2+)</name>
        <dbReference type="ChEBI" id="CHEBI:29035"/>
    </cofactor>
</comment>
<dbReference type="Proteomes" id="UP000565579">
    <property type="component" value="Unassembled WGS sequence"/>
</dbReference>
<dbReference type="GO" id="GO:0046872">
    <property type="term" value="F:metal ion binding"/>
    <property type="evidence" value="ECO:0007669"/>
    <property type="project" value="UniProtKB-KW"/>
</dbReference>
<comment type="similarity">
    <text evidence="2 11">Belongs to the glycosyl hydrolase 4 family.</text>
</comment>
<reference evidence="13 14" key="1">
    <citation type="submission" date="2020-08" db="EMBL/GenBank/DDBJ databases">
        <title>Sequencing the genomes of 1000 actinobacteria strains.</title>
        <authorList>
            <person name="Klenk H.-P."/>
        </authorList>
    </citation>
    <scope>NUCLEOTIDE SEQUENCE [LARGE SCALE GENOMIC DNA]</scope>
    <source>
        <strain evidence="13 14">DSM 43768</strain>
    </source>
</reference>
<gene>
    <name evidence="13" type="ORF">HD593_006610</name>
</gene>
<keyword evidence="9" id="KW-0170">Cobalt</keyword>
<sequence length="437" mass="47258">MAKVALVGAGNVELTRKILSDLMSSPELAGSLRVALHDIDAQRLATAELLSRRLNAETGAGATIEAGTDREAALAGADFVVCQIDVGGYDAALADFEIPHRYGVRQTVGDTLGLGGIFRGLRAMPVLLDLARDMVRLCSQAWLLNYTDPLAMLCGAVVAGTPLRRVAGLCHSVRDTHALLADLIGRELDDIDFLTAGLNHQAFVLRFESGGQSLYDELDHVMAADPELRGHVRAEIYRRFGYFPTESSEHAAEYVSWFLPHEKEVLRLNLPLNEGLRRRLRKFDAYERLREALAAGKPVLARWKHFEMASEVIHSLLTGTPREVQLTLPNHGLIDNLPASACVEVPALVDGAGIHPKPVGALPVQLMALNRSFLNVVELTTTAVLEERRSAVYQAAMLDPSTSATLPPADIEAVCDDIITAQAAYLPGGITRGGAGR</sequence>
<keyword evidence="6 9" id="KW-0464">Manganese</keyword>
<keyword evidence="3 9" id="KW-0479">Metal-binding</keyword>
<keyword evidence="7" id="KW-0119">Carbohydrate metabolism</keyword>
<feature type="site" description="Increases basicity of active site Tyr" evidence="10">
    <location>
        <position position="110"/>
    </location>
</feature>
<evidence type="ECO:0000256" key="6">
    <source>
        <dbReference type="ARBA" id="ARBA00023211"/>
    </source>
</evidence>
<dbReference type="InterPro" id="IPR001088">
    <property type="entry name" value="Glyco_hydro_4"/>
</dbReference>
<keyword evidence="14" id="KW-1185">Reference proteome</keyword>
<name>A0A7X0NYA3_9ACTN</name>
<keyword evidence="5 11" id="KW-0520">NAD</keyword>
<dbReference type="SUPFAM" id="SSF56327">
    <property type="entry name" value="LDH C-terminal domain-like"/>
    <property type="match status" value="1"/>
</dbReference>
<evidence type="ECO:0000259" key="12">
    <source>
        <dbReference type="Pfam" id="PF11975"/>
    </source>
</evidence>
<protein>
    <submittedName>
        <fullName evidence="13">Alpha-galactosidase</fullName>
        <ecNumber evidence="13">3.2.1.22</ecNumber>
    </submittedName>
</protein>
<dbReference type="Pfam" id="PF02056">
    <property type="entry name" value="Glyco_hydro_4"/>
    <property type="match status" value="1"/>
</dbReference>
<dbReference type="Gene3D" id="3.90.1820.10">
    <property type="entry name" value="AglA-like glucosidase"/>
    <property type="match status" value="1"/>
</dbReference>
<dbReference type="GO" id="GO:0005975">
    <property type="term" value="P:carbohydrate metabolic process"/>
    <property type="evidence" value="ECO:0007669"/>
    <property type="project" value="InterPro"/>
</dbReference>
<proteinExistence type="inferred from homology"/>
<evidence type="ECO:0000256" key="3">
    <source>
        <dbReference type="ARBA" id="ARBA00022723"/>
    </source>
</evidence>
<keyword evidence="8 11" id="KW-0326">Glycosidase</keyword>
<feature type="domain" description="Glycosyl hydrolase family 4 C-terminal" evidence="12">
    <location>
        <begin position="196"/>
        <end position="402"/>
    </location>
</feature>
<dbReference type="PANTHER" id="PTHR32092">
    <property type="entry name" value="6-PHOSPHO-BETA-GLUCOSIDASE-RELATED"/>
    <property type="match status" value="1"/>
</dbReference>
<dbReference type="InterPro" id="IPR036291">
    <property type="entry name" value="NAD(P)-bd_dom_sf"/>
</dbReference>
<dbReference type="InterPro" id="IPR022616">
    <property type="entry name" value="Glyco_hydro_4_C"/>
</dbReference>
<keyword evidence="9" id="KW-0408">Iron</keyword>
<dbReference type="RefSeq" id="WP_185105822.1">
    <property type="nucleotide sequence ID" value="NZ_BAAAXY010000275.1"/>
</dbReference>
<evidence type="ECO:0000256" key="11">
    <source>
        <dbReference type="RuleBase" id="RU361152"/>
    </source>
</evidence>
<evidence type="ECO:0000256" key="8">
    <source>
        <dbReference type="ARBA" id="ARBA00023295"/>
    </source>
</evidence>
<keyword evidence="9" id="KW-0533">Nickel</keyword>
<evidence type="ECO:0000256" key="7">
    <source>
        <dbReference type="ARBA" id="ARBA00023277"/>
    </source>
</evidence>
<keyword evidence="4 11" id="KW-0378">Hydrolase</keyword>
<dbReference type="AlphaFoldDB" id="A0A7X0NYA3"/>
<comment type="cofactor">
    <cofactor evidence="11">
        <name>NAD(+)</name>
        <dbReference type="ChEBI" id="CHEBI:57540"/>
    </cofactor>
    <text evidence="11">Binds 1 NAD(+) per subunit.</text>
</comment>
<dbReference type="PRINTS" id="PR00732">
    <property type="entry name" value="GLHYDRLASE4"/>
</dbReference>
<dbReference type="EC" id="3.2.1.22" evidence="13"/>
<evidence type="ECO:0000256" key="5">
    <source>
        <dbReference type="ARBA" id="ARBA00023027"/>
    </source>
</evidence>
<evidence type="ECO:0000256" key="2">
    <source>
        <dbReference type="ARBA" id="ARBA00010141"/>
    </source>
</evidence>
<dbReference type="InterPro" id="IPR015955">
    <property type="entry name" value="Lactate_DH/Glyco_Ohase_4_C"/>
</dbReference>
<evidence type="ECO:0000313" key="14">
    <source>
        <dbReference type="Proteomes" id="UP000565579"/>
    </source>
</evidence>
<dbReference type="InterPro" id="IPR053715">
    <property type="entry name" value="GH4_Enzyme_sf"/>
</dbReference>
<evidence type="ECO:0000256" key="9">
    <source>
        <dbReference type="PIRSR" id="PIRSR601088-3"/>
    </source>
</evidence>
<dbReference type="GO" id="GO:0016616">
    <property type="term" value="F:oxidoreductase activity, acting on the CH-OH group of donors, NAD or NADP as acceptor"/>
    <property type="evidence" value="ECO:0007669"/>
    <property type="project" value="InterPro"/>
</dbReference>
<dbReference type="Pfam" id="PF11975">
    <property type="entry name" value="Glyco_hydro_4C"/>
    <property type="match status" value="1"/>
</dbReference>
<accession>A0A7X0NYA3</accession>
<dbReference type="PANTHER" id="PTHR32092:SF6">
    <property type="entry name" value="ALPHA-GALACTOSIDASE"/>
    <property type="match status" value="1"/>
</dbReference>
<evidence type="ECO:0000313" key="13">
    <source>
        <dbReference type="EMBL" id="MBB6551815.1"/>
    </source>
</evidence>
<dbReference type="GO" id="GO:0004557">
    <property type="term" value="F:alpha-galactosidase activity"/>
    <property type="evidence" value="ECO:0007669"/>
    <property type="project" value="UniProtKB-EC"/>
</dbReference>
<evidence type="ECO:0000256" key="1">
    <source>
        <dbReference type="ARBA" id="ARBA00001936"/>
    </source>
</evidence>
<feature type="binding site" evidence="9">
    <location>
        <position position="200"/>
    </location>
    <ligand>
        <name>Mn(2+)</name>
        <dbReference type="ChEBI" id="CHEBI:29035"/>
    </ligand>
</feature>
<organism evidence="13 14">
    <name type="scientific">Nonomuraea rubra</name>
    <dbReference type="NCBI Taxonomy" id="46180"/>
    <lineage>
        <taxon>Bacteria</taxon>
        <taxon>Bacillati</taxon>
        <taxon>Actinomycetota</taxon>
        <taxon>Actinomycetes</taxon>
        <taxon>Streptosporangiales</taxon>
        <taxon>Streptosporangiaceae</taxon>
        <taxon>Nonomuraea</taxon>
    </lineage>
</organism>
<dbReference type="EMBL" id="JACHMI010000001">
    <property type="protein sequence ID" value="MBB6551815.1"/>
    <property type="molecule type" value="Genomic_DNA"/>
</dbReference>
<dbReference type="SUPFAM" id="SSF51735">
    <property type="entry name" value="NAD(P)-binding Rossmann-fold domains"/>
    <property type="match status" value="1"/>
</dbReference>
<feature type="binding site" evidence="9">
    <location>
        <position position="170"/>
    </location>
    <ligand>
        <name>Mn(2+)</name>
        <dbReference type="ChEBI" id="CHEBI:29035"/>
    </ligand>
</feature>
<evidence type="ECO:0000256" key="10">
    <source>
        <dbReference type="PIRSR" id="PIRSR601088-4"/>
    </source>
</evidence>
<comment type="caution">
    <text evidence="13">The sequence shown here is derived from an EMBL/GenBank/DDBJ whole genome shotgun (WGS) entry which is preliminary data.</text>
</comment>